<dbReference type="Proteomes" id="UP000241654">
    <property type="component" value="Segment"/>
</dbReference>
<dbReference type="EMBL" id="MG944218">
    <property type="protein sequence ID" value="AVJ51192.1"/>
    <property type="molecule type" value="Genomic_DNA"/>
</dbReference>
<reference evidence="1 2" key="1">
    <citation type="submission" date="2018-02" db="EMBL/GenBank/DDBJ databases">
        <authorList>
            <person name="Aull H.G."/>
            <person name="Zack K.M."/>
            <person name="Garlena R.A."/>
            <person name="Russell D.A."/>
            <person name="Pope W.H."/>
            <person name="Jacobs-Sera D."/>
            <person name="Hatfull G.F."/>
        </authorList>
    </citation>
    <scope>NUCLEOTIDE SEQUENCE [LARGE SCALE GENOMIC DNA]</scope>
</reference>
<dbReference type="OrthoDB" id="25380at10239"/>
<dbReference type="GeneID" id="40101152"/>
<sequence>MATKTIAINISDNQGYSSDQVETSVTLGSILESIQEAIEEYGEDTKVVLYNGQRYGATFGKIDTEYGEGMISFMDPSFAEDDEF</sequence>
<dbReference type="RefSeq" id="YP_009624309.1">
    <property type="nucleotide sequence ID" value="NC_042119.1"/>
</dbReference>
<accession>A0A2P1CJ42</accession>
<protein>
    <submittedName>
        <fullName evidence="1">Uncharacterized protein</fullName>
    </submittedName>
</protein>
<proteinExistence type="predicted"/>
<gene>
    <name evidence="1" type="primary">54</name>
    <name evidence="1" type="ORF">PBI_PIKMIN_54</name>
</gene>
<evidence type="ECO:0000313" key="2">
    <source>
        <dbReference type="Proteomes" id="UP000241654"/>
    </source>
</evidence>
<evidence type="ECO:0000313" key="1">
    <source>
        <dbReference type="EMBL" id="AVJ51192.1"/>
    </source>
</evidence>
<organism evidence="1 2">
    <name type="scientific">Microbacterium phage Pikmin</name>
    <dbReference type="NCBI Taxonomy" id="2099444"/>
    <lineage>
        <taxon>Viruses</taxon>
        <taxon>Duplodnaviria</taxon>
        <taxon>Heunggongvirae</taxon>
        <taxon>Uroviricota</taxon>
        <taxon>Caudoviricetes</taxon>
        <taxon>Pikminvirus</taxon>
        <taxon>Pikminvirus pikmin</taxon>
    </lineage>
</organism>
<dbReference type="KEGG" id="vg:40101152"/>
<name>A0A2P1CJ42_9CAUD</name>
<keyword evidence="2" id="KW-1185">Reference proteome</keyword>